<gene>
    <name evidence="4" type="primary">LOC108084921</name>
</gene>
<dbReference type="InterPro" id="IPR007999">
    <property type="entry name" value="DUF745"/>
</dbReference>
<evidence type="ECO:0000313" key="3">
    <source>
        <dbReference type="Proteomes" id="UP001652661"/>
    </source>
</evidence>
<dbReference type="AlphaFoldDB" id="A0A6P4JMA0"/>
<evidence type="ECO:0000256" key="2">
    <source>
        <dbReference type="SAM" id="SignalP"/>
    </source>
</evidence>
<dbReference type="OrthoDB" id="7868124at2759"/>
<dbReference type="Proteomes" id="UP001652661">
    <property type="component" value="Chromosome 3R"/>
</dbReference>
<proteinExistence type="predicted"/>
<accession>A0A6P4JMA0</accession>
<evidence type="ECO:0000313" key="4">
    <source>
        <dbReference type="RefSeq" id="XP_017036806.1"/>
    </source>
</evidence>
<dbReference type="RefSeq" id="XP_017036806.1">
    <property type="nucleotide sequence ID" value="XM_017181317.3"/>
</dbReference>
<feature type="coiled-coil region" evidence="1">
    <location>
        <begin position="99"/>
        <end position="218"/>
    </location>
</feature>
<protein>
    <submittedName>
        <fullName evidence="4">Tropomyosin</fullName>
    </submittedName>
</protein>
<evidence type="ECO:0000256" key="1">
    <source>
        <dbReference type="SAM" id="Coils"/>
    </source>
</evidence>
<feature type="signal peptide" evidence="2">
    <location>
        <begin position="1"/>
        <end position="23"/>
    </location>
</feature>
<dbReference type="Pfam" id="PF05335">
    <property type="entry name" value="DUF745"/>
    <property type="match status" value="1"/>
</dbReference>
<feature type="chain" id="PRO_5027605696" evidence="2">
    <location>
        <begin position="24"/>
        <end position="220"/>
    </location>
</feature>
<name>A0A6P4JMA0_DROKI</name>
<organism evidence="3 4">
    <name type="scientific">Drosophila kikkawai</name>
    <name type="common">Fruit fly</name>
    <dbReference type="NCBI Taxonomy" id="30033"/>
    <lineage>
        <taxon>Eukaryota</taxon>
        <taxon>Metazoa</taxon>
        <taxon>Ecdysozoa</taxon>
        <taxon>Arthropoda</taxon>
        <taxon>Hexapoda</taxon>
        <taxon>Insecta</taxon>
        <taxon>Pterygota</taxon>
        <taxon>Neoptera</taxon>
        <taxon>Endopterygota</taxon>
        <taxon>Diptera</taxon>
        <taxon>Brachycera</taxon>
        <taxon>Muscomorpha</taxon>
        <taxon>Ephydroidea</taxon>
        <taxon>Drosophilidae</taxon>
        <taxon>Drosophila</taxon>
        <taxon>Sophophora</taxon>
    </lineage>
</organism>
<keyword evidence="1" id="KW-0175">Coiled coil</keyword>
<dbReference type="GeneID" id="108084921"/>
<reference evidence="4" key="1">
    <citation type="submission" date="2025-08" db="UniProtKB">
        <authorList>
            <consortium name="RefSeq"/>
        </authorList>
    </citation>
    <scope>IDENTIFICATION</scope>
    <source>
        <strain evidence="4">14028-0561.14</strain>
        <tissue evidence="4">Whole fly</tissue>
    </source>
</reference>
<sequence length="220" mass="25159">MEFIPALFLLLQIFSRFFSGVKLTNEFCYLVQDNPGYGIAAINSVTQPENPEGLSFAQEMWEETMDKTVTAAEAVKNLTKKLLVEVQLETELRESMLVVKREKKRLQTTKANAATLKEEVKHSRDQVKALTEAVKNAQAELSTRAQVLAETRKKVLDTRQSVDEKKKRIELLSRRVEMARADFENTKIAVEEAARKREEEMQAELEKLFESEMKAETEAS</sequence>
<keyword evidence="2" id="KW-0732">Signal</keyword>
<keyword evidence="3" id="KW-1185">Reference proteome</keyword>